<keyword evidence="9" id="KW-1185">Reference proteome</keyword>
<dbReference type="PROSITE" id="PS50850">
    <property type="entry name" value="MFS"/>
    <property type="match status" value="1"/>
</dbReference>
<dbReference type="InParanoid" id="A0A1Y2BKY9"/>
<dbReference type="SUPFAM" id="SSF103473">
    <property type="entry name" value="MFS general substrate transporter"/>
    <property type="match status" value="1"/>
</dbReference>
<evidence type="ECO:0000256" key="2">
    <source>
        <dbReference type="ARBA" id="ARBA00022448"/>
    </source>
</evidence>
<comment type="subcellular location">
    <subcellularLocation>
        <location evidence="1">Membrane</location>
        <topology evidence="1">Multi-pass membrane protein</topology>
    </subcellularLocation>
</comment>
<dbReference type="PANTHER" id="PTHR43791">
    <property type="entry name" value="PERMEASE-RELATED"/>
    <property type="match status" value="1"/>
</dbReference>
<evidence type="ECO:0000256" key="1">
    <source>
        <dbReference type="ARBA" id="ARBA00004141"/>
    </source>
</evidence>
<evidence type="ECO:0000256" key="4">
    <source>
        <dbReference type="ARBA" id="ARBA00022989"/>
    </source>
</evidence>
<evidence type="ECO:0000313" key="9">
    <source>
        <dbReference type="Proteomes" id="UP000193986"/>
    </source>
</evidence>
<proteinExistence type="predicted"/>
<feature type="transmembrane region" description="Helical" evidence="6">
    <location>
        <begin position="371"/>
        <end position="389"/>
    </location>
</feature>
<feature type="domain" description="Major facilitator superfamily (MFS) profile" evidence="7">
    <location>
        <begin position="65"/>
        <end position="488"/>
    </location>
</feature>
<accession>A0A1Y2BKY9</accession>
<keyword evidence="3 6" id="KW-0812">Transmembrane</keyword>
<evidence type="ECO:0000256" key="5">
    <source>
        <dbReference type="ARBA" id="ARBA00023136"/>
    </source>
</evidence>
<feature type="transmembrane region" description="Helical" evidence="6">
    <location>
        <begin position="428"/>
        <end position="447"/>
    </location>
</feature>
<dbReference type="Proteomes" id="UP000193986">
    <property type="component" value="Unassembled WGS sequence"/>
</dbReference>
<protein>
    <submittedName>
        <fullName evidence="8">MFS general substrate transporter</fullName>
    </submittedName>
</protein>
<evidence type="ECO:0000259" key="7">
    <source>
        <dbReference type="PROSITE" id="PS50850"/>
    </source>
</evidence>
<reference evidence="8 9" key="1">
    <citation type="submission" date="2016-07" db="EMBL/GenBank/DDBJ databases">
        <title>Pervasive Adenine N6-methylation of Active Genes in Fungi.</title>
        <authorList>
            <consortium name="DOE Joint Genome Institute"/>
            <person name="Mondo S.J."/>
            <person name="Dannebaum R.O."/>
            <person name="Kuo R.C."/>
            <person name="Labutti K."/>
            <person name="Haridas S."/>
            <person name="Kuo A."/>
            <person name="Salamov A."/>
            <person name="Ahrendt S.R."/>
            <person name="Lipzen A."/>
            <person name="Sullivan W."/>
            <person name="Andreopoulos W.B."/>
            <person name="Clum A."/>
            <person name="Lindquist E."/>
            <person name="Daum C."/>
            <person name="Ramamoorthy G.K."/>
            <person name="Gryganskyi A."/>
            <person name="Culley D."/>
            <person name="Magnuson J.K."/>
            <person name="James T.Y."/>
            <person name="O'Malley M.A."/>
            <person name="Stajich J.E."/>
            <person name="Spatafora J.W."/>
            <person name="Visel A."/>
            <person name="Grigoriev I.V."/>
        </authorList>
    </citation>
    <scope>NUCLEOTIDE SEQUENCE [LARGE SCALE GENOMIC DNA]</scope>
    <source>
        <strain evidence="8 9">68-887.2</strain>
    </source>
</reference>
<evidence type="ECO:0000313" key="8">
    <source>
        <dbReference type="EMBL" id="ORY35300.1"/>
    </source>
</evidence>
<dbReference type="Pfam" id="PF07690">
    <property type="entry name" value="MFS_1"/>
    <property type="match status" value="1"/>
</dbReference>
<dbReference type="AlphaFoldDB" id="A0A1Y2BKY9"/>
<keyword evidence="4 6" id="KW-1133">Transmembrane helix</keyword>
<organism evidence="8 9">
    <name type="scientific">Naematelia encephala</name>
    <dbReference type="NCBI Taxonomy" id="71784"/>
    <lineage>
        <taxon>Eukaryota</taxon>
        <taxon>Fungi</taxon>
        <taxon>Dikarya</taxon>
        <taxon>Basidiomycota</taxon>
        <taxon>Agaricomycotina</taxon>
        <taxon>Tremellomycetes</taxon>
        <taxon>Tremellales</taxon>
        <taxon>Naemateliaceae</taxon>
        <taxon>Naematelia</taxon>
    </lineage>
</organism>
<keyword evidence="5 6" id="KW-0472">Membrane</keyword>
<name>A0A1Y2BKY9_9TREE</name>
<dbReference type="OrthoDB" id="2962993at2759"/>
<dbReference type="PANTHER" id="PTHR43791:SF51">
    <property type="entry name" value="MAJOR FACILITATOR SUPERFAMILY (MFS) PROFILE DOMAIN-CONTAINING PROTEIN"/>
    <property type="match status" value="1"/>
</dbReference>
<feature type="transmembrane region" description="Helical" evidence="6">
    <location>
        <begin position="395"/>
        <end position="416"/>
    </location>
</feature>
<comment type="caution">
    <text evidence="8">The sequence shown here is derived from an EMBL/GenBank/DDBJ whole genome shotgun (WGS) entry which is preliminary data.</text>
</comment>
<feature type="transmembrane region" description="Helical" evidence="6">
    <location>
        <begin position="230"/>
        <end position="251"/>
    </location>
</feature>
<dbReference type="InterPro" id="IPR011701">
    <property type="entry name" value="MFS"/>
</dbReference>
<keyword evidence="2" id="KW-0813">Transport</keyword>
<dbReference type="GO" id="GO:0016020">
    <property type="term" value="C:membrane"/>
    <property type="evidence" value="ECO:0007669"/>
    <property type="project" value="UniProtKB-SubCell"/>
</dbReference>
<feature type="transmembrane region" description="Helical" evidence="6">
    <location>
        <begin position="459"/>
        <end position="484"/>
    </location>
</feature>
<evidence type="ECO:0000256" key="3">
    <source>
        <dbReference type="ARBA" id="ARBA00022692"/>
    </source>
</evidence>
<feature type="transmembrane region" description="Helical" evidence="6">
    <location>
        <begin position="340"/>
        <end position="359"/>
    </location>
</feature>
<feature type="transmembrane region" description="Helical" evidence="6">
    <location>
        <begin position="167"/>
        <end position="188"/>
    </location>
</feature>
<dbReference type="InterPro" id="IPR020846">
    <property type="entry name" value="MFS_dom"/>
</dbReference>
<evidence type="ECO:0000256" key="6">
    <source>
        <dbReference type="SAM" id="Phobius"/>
    </source>
</evidence>
<dbReference type="EMBL" id="MCFC01000001">
    <property type="protein sequence ID" value="ORY35300.1"/>
    <property type="molecule type" value="Genomic_DNA"/>
</dbReference>
<gene>
    <name evidence="8" type="ORF">BCR39DRAFT_508659</name>
</gene>
<dbReference type="Gene3D" id="1.20.1250.20">
    <property type="entry name" value="MFS general substrate transporter like domains"/>
    <property type="match status" value="2"/>
</dbReference>
<feature type="transmembrane region" description="Helical" evidence="6">
    <location>
        <begin position="194"/>
        <end position="218"/>
    </location>
</feature>
<dbReference type="GO" id="GO:0022857">
    <property type="term" value="F:transmembrane transporter activity"/>
    <property type="evidence" value="ECO:0007669"/>
    <property type="project" value="InterPro"/>
</dbReference>
<sequence length="524" mass="58409">MSVPTVDALVDDNEKQLGTTADVVDVEPKVTYGATVVGEHETEAVNYNFTYKETQKLLRRVDLHLIPLLMLAYLLKNVDGNILSYMKVMNSGQPTNVLKQLHMTANDWSYLSTVATVPFLVFDIPSNMILKWSTPRLHFCRIIFVWSVTECCMAACKNKAGILTARFFIGMATAGMFPGILVQLTMWYRPDELALRMACISMLGQFSGILDALLAYGVQYIDGRGGLSGWQWCFIILGLLGFPLCAAIFFLHPDYPDQTVRQWFTPEEAAYLAARLPPNAARSTDPNFSWPEIKGALKDPLTWGFGMAMLFEQTGTAGYSWWLPTIIAGFGFTSTANSQLLNIPPAAIYIIAAAVSSYYVDRQYRIPRPVFQLAAMIMMIGLFAGLTVLPPTSKGPLMALILLFGIPSAVFQSMIYPWRSQTVKGSSYAAFAFAFQNSIGQLAGIFSPQIFRSQYAPSYRIPFIVCNVFLGCTVFAILFIWKIAYTSEKETRRVAKVRRDEGKEGNMIADVEVHDPRITTRPTS</sequence>
<dbReference type="InterPro" id="IPR036259">
    <property type="entry name" value="MFS_trans_sf"/>
</dbReference>